<proteinExistence type="inferred from homology"/>
<dbReference type="PANTHER" id="PTHR48047:SF19">
    <property type="entry name" value="GLYCOSYLTRANSFERASE"/>
    <property type="match status" value="1"/>
</dbReference>
<comment type="similarity">
    <text evidence="1">Belongs to the UDP-glycosyltransferase family.</text>
</comment>
<dbReference type="Pfam" id="PF00201">
    <property type="entry name" value="UDPGT"/>
    <property type="match status" value="1"/>
</dbReference>
<dbReference type="EMBL" id="JBBWWQ010000010">
    <property type="protein sequence ID" value="KAK8936457.1"/>
    <property type="molecule type" value="Genomic_DNA"/>
</dbReference>
<dbReference type="GO" id="GO:0035251">
    <property type="term" value="F:UDP-glucosyltransferase activity"/>
    <property type="evidence" value="ECO:0007669"/>
    <property type="project" value="TreeGrafter"/>
</dbReference>
<evidence type="ECO:0008006" key="5">
    <source>
        <dbReference type="Google" id="ProtNLM"/>
    </source>
</evidence>
<comment type="caution">
    <text evidence="3">The sequence shown here is derived from an EMBL/GenBank/DDBJ whole genome shotgun (WGS) entry which is preliminary data.</text>
</comment>
<keyword evidence="4" id="KW-1185">Reference proteome</keyword>
<dbReference type="CDD" id="cd03784">
    <property type="entry name" value="GT1_Gtf-like"/>
    <property type="match status" value="1"/>
</dbReference>
<evidence type="ECO:0000256" key="2">
    <source>
        <dbReference type="ARBA" id="ARBA00022679"/>
    </source>
</evidence>
<dbReference type="Proteomes" id="UP001418222">
    <property type="component" value="Unassembled WGS sequence"/>
</dbReference>
<dbReference type="PANTHER" id="PTHR48047">
    <property type="entry name" value="GLYCOSYLTRANSFERASE"/>
    <property type="match status" value="1"/>
</dbReference>
<accession>A0AAP0BEL2</accession>
<dbReference type="InterPro" id="IPR002213">
    <property type="entry name" value="UDP_glucos_trans"/>
</dbReference>
<evidence type="ECO:0000256" key="1">
    <source>
        <dbReference type="ARBA" id="ARBA00009995"/>
    </source>
</evidence>
<keyword evidence="2" id="KW-0808">Transferase</keyword>
<organism evidence="3 4">
    <name type="scientific">Platanthera zijinensis</name>
    <dbReference type="NCBI Taxonomy" id="2320716"/>
    <lineage>
        <taxon>Eukaryota</taxon>
        <taxon>Viridiplantae</taxon>
        <taxon>Streptophyta</taxon>
        <taxon>Embryophyta</taxon>
        <taxon>Tracheophyta</taxon>
        <taxon>Spermatophyta</taxon>
        <taxon>Magnoliopsida</taxon>
        <taxon>Liliopsida</taxon>
        <taxon>Asparagales</taxon>
        <taxon>Orchidaceae</taxon>
        <taxon>Orchidoideae</taxon>
        <taxon>Orchideae</taxon>
        <taxon>Orchidinae</taxon>
        <taxon>Platanthera</taxon>
    </lineage>
</organism>
<sequence length="464" mass="51027">MTDLARLFAARPDVQPIMVVTPANADLIKPTLSRSAAAGIHVGVLLYPFPSAEAGLPPGKENLSSLTLDDEWRIYKAVDFSREAHRRVLQDHRPNAVIADVPYYWTTEFAAELGIPRVTFHVVGAFAQCVMQVLHRRPPLPEIGNSPFVVPEIPGSKPVELVRSELPGFLRSPDHLAEVWDRIRWAQLECFGAVVNTFYEFEPEFCEWYRERECSEGRGWYVGPLALSYVDDGGGAAERGGGEAAESWERCRRWLDEKEEGSVLFVCLGSWYSSGEEQLREMAVGLEESGRPFLWVVRGGGNGWSPADGWEDRVGARGLVVTGWAPQVAILNHRAISAFMSHCGWNSVMEAVAAGVSLLTWPLAFEQFINERLVTTVLGIGERVWDGFRSTMDKEKVVVPATTIASAVAGFFDSGGKGVSARQTAMECAKKAKAAVAVGGSSWKDLNHLIDALRAWRPAPDTGE</sequence>
<name>A0AAP0BEL2_9ASPA</name>
<dbReference type="SUPFAM" id="SSF53756">
    <property type="entry name" value="UDP-Glycosyltransferase/glycogen phosphorylase"/>
    <property type="match status" value="1"/>
</dbReference>
<dbReference type="AlphaFoldDB" id="A0AAP0BEL2"/>
<dbReference type="Gene3D" id="3.40.50.2000">
    <property type="entry name" value="Glycogen Phosphorylase B"/>
    <property type="match status" value="2"/>
</dbReference>
<dbReference type="FunFam" id="3.40.50.2000:FF:000063">
    <property type="entry name" value="Glycosyltransferase"/>
    <property type="match status" value="1"/>
</dbReference>
<evidence type="ECO:0000313" key="4">
    <source>
        <dbReference type="Proteomes" id="UP001418222"/>
    </source>
</evidence>
<reference evidence="3 4" key="1">
    <citation type="journal article" date="2022" name="Nat. Plants">
        <title>Genomes of leafy and leafless Platanthera orchids illuminate the evolution of mycoheterotrophy.</title>
        <authorList>
            <person name="Li M.H."/>
            <person name="Liu K.W."/>
            <person name="Li Z."/>
            <person name="Lu H.C."/>
            <person name="Ye Q.L."/>
            <person name="Zhang D."/>
            <person name="Wang J.Y."/>
            <person name="Li Y.F."/>
            <person name="Zhong Z.M."/>
            <person name="Liu X."/>
            <person name="Yu X."/>
            <person name="Liu D.K."/>
            <person name="Tu X.D."/>
            <person name="Liu B."/>
            <person name="Hao Y."/>
            <person name="Liao X.Y."/>
            <person name="Jiang Y.T."/>
            <person name="Sun W.H."/>
            <person name="Chen J."/>
            <person name="Chen Y.Q."/>
            <person name="Ai Y."/>
            <person name="Zhai J.W."/>
            <person name="Wu S.S."/>
            <person name="Zhou Z."/>
            <person name="Hsiao Y.Y."/>
            <person name="Wu W.L."/>
            <person name="Chen Y.Y."/>
            <person name="Lin Y.F."/>
            <person name="Hsu J.L."/>
            <person name="Li C.Y."/>
            <person name="Wang Z.W."/>
            <person name="Zhao X."/>
            <person name="Zhong W.Y."/>
            <person name="Ma X.K."/>
            <person name="Ma L."/>
            <person name="Huang J."/>
            <person name="Chen G.Z."/>
            <person name="Huang M.Z."/>
            <person name="Huang L."/>
            <person name="Peng D.H."/>
            <person name="Luo Y.B."/>
            <person name="Zou S.Q."/>
            <person name="Chen S.P."/>
            <person name="Lan S."/>
            <person name="Tsai W.C."/>
            <person name="Van de Peer Y."/>
            <person name="Liu Z.J."/>
        </authorList>
    </citation>
    <scope>NUCLEOTIDE SEQUENCE [LARGE SCALE GENOMIC DNA]</scope>
    <source>
        <strain evidence="3">Lor287</strain>
    </source>
</reference>
<gene>
    <name evidence="3" type="ORF">KSP39_PZI012289</name>
</gene>
<protein>
    <recommendedName>
        <fullName evidence="5">Glycosyltransferase</fullName>
    </recommendedName>
</protein>
<evidence type="ECO:0000313" key="3">
    <source>
        <dbReference type="EMBL" id="KAK8936457.1"/>
    </source>
</evidence>